<proteinExistence type="predicted"/>
<organism evidence="1 2">
    <name type="scientific">Thalictrum thalictroides</name>
    <name type="common">Rue-anemone</name>
    <name type="synonym">Anemone thalictroides</name>
    <dbReference type="NCBI Taxonomy" id="46969"/>
    <lineage>
        <taxon>Eukaryota</taxon>
        <taxon>Viridiplantae</taxon>
        <taxon>Streptophyta</taxon>
        <taxon>Embryophyta</taxon>
        <taxon>Tracheophyta</taxon>
        <taxon>Spermatophyta</taxon>
        <taxon>Magnoliopsida</taxon>
        <taxon>Ranunculales</taxon>
        <taxon>Ranunculaceae</taxon>
        <taxon>Thalictroideae</taxon>
        <taxon>Thalictrum</taxon>
    </lineage>
</organism>
<keyword evidence="2" id="KW-1185">Reference proteome</keyword>
<gene>
    <name evidence="1" type="ORF">FRX31_026152</name>
</gene>
<evidence type="ECO:0000313" key="2">
    <source>
        <dbReference type="Proteomes" id="UP000554482"/>
    </source>
</evidence>
<dbReference type="AlphaFoldDB" id="A0A7J6VHP8"/>
<evidence type="ECO:0000313" key="1">
    <source>
        <dbReference type="EMBL" id="KAF5184261.1"/>
    </source>
</evidence>
<comment type="caution">
    <text evidence="1">The sequence shown here is derived from an EMBL/GenBank/DDBJ whole genome shotgun (WGS) entry which is preliminary data.</text>
</comment>
<protein>
    <submittedName>
        <fullName evidence="1">Uncharacterized protein</fullName>
    </submittedName>
</protein>
<accession>A0A7J6VHP8</accession>
<sequence>MGTLPTTKRAVEQAKEAIMITHEYAWVRRRVTIGCILVDGSIVGGNSAEVGATIGDDETDVCGCDGDAARTGTSAAGICATVSSCAWSSVGTGVGSATGPDVCSSMGTSAHSVGEIEVGLTIDTGVGTDVTGMDECGAETVDNEGLGTDITGAKTIFE</sequence>
<dbReference type="EMBL" id="JABWDY010032333">
    <property type="protein sequence ID" value="KAF5184261.1"/>
    <property type="molecule type" value="Genomic_DNA"/>
</dbReference>
<dbReference type="Proteomes" id="UP000554482">
    <property type="component" value="Unassembled WGS sequence"/>
</dbReference>
<reference evidence="1 2" key="1">
    <citation type="submission" date="2020-06" db="EMBL/GenBank/DDBJ databases">
        <title>Transcriptomic and genomic resources for Thalictrum thalictroides and T. hernandezii: Facilitating candidate gene discovery in an emerging model plant lineage.</title>
        <authorList>
            <person name="Arias T."/>
            <person name="Riano-Pachon D.M."/>
            <person name="Di Stilio V.S."/>
        </authorList>
    </citation>
    <scope>NUCLEOTIDE SEQUENCE [LARGE SCALE GENOMIC DNA]</scope>
    <source>
        <strain evidence="2">cv. WT478/WT964</strain>
        <tissue evidence="1">Leaves</tissue>
    </source>
</reference>
<name>A0A7J6VHP8_THATH</name>